<dbReference type="PRINTS" id="PR00983">
    <property type="entry name" value="TRNASYNTHCYS"/>
</dbReference>
<dbReference type="HAMAP" id="MF_00041">
    <property type="entry name" value="Cys_tRNA_synth"/>
    <property type="match status" value="1"/>
</dbReference>
<accession>K8EKX3</accession>
<keyword evidence="8" id="KW-0067">ATP-binding</keyword>
<dbReference type="SUPFAM" id="SSF47323">
    <property type="entry name" value="Anticodon-binding domain of a subclass of class I aminoacyl-tRNA synthetases"/>
    <property type="match status" value="1"/>
</dbReference>
<reference evidence="16 17" key="1">
    <citation type="submission" date="2011-10" db="EMBL/GenBank/DDBJ databases">
        <authorList>
            <person name="Genoscope - CEA"/>
        </authorList>
    </citation>
    <scope>NUCLEOTIDE SEQUENCE [LARGE SCALE GENOMIC DNA]</scope>
    <source>
        <strain evidence="16 17">RCC 1105</strain>
    </source>
</reference>
<dbReference type="InterPro" id="IPR015803">
    <property type="entry name" value="Cys-tRNA-ligase"/>
</dbReference>
<dbReference type="FunFam" id="3.40.50.620:FF:000009">
    <property type="entry name" value="Cysteine--tRNA ligase"/>
    <property type="match status" value="1"/>
</dbReference>
<keyword evidence="5" id="KW-0479">Metal-binding</keyword>
<feature type="compositionally biased region" description="Low complexity" evidence="12">
    <location>
        <begin position="18"/>
        <end position="38"/>
    </location>
</feature>
<evidence type="ECO:0000256" key="3">
    <source>
        <dbReference type="ARBA" id="ARBA00012832"/>
    </source>
</evidence>
<dbReference type="CDD" id="cd00672">
    <property type="entry name" value="CysRS_core"/>
    <property type="match status" value="1"/>
</dbReference>
<evidence type="ECO:0000256" key="6">
    <source>
        <dbReference type="ARBA" id="ARBA00022741"/>
    </source>
</evidence>
<organism evidence="16 17">
    <name type="scientific">Bathycoccus prasinos</name>
    <dbReference type="NCBI Taxonomy" id="41875"/>
    <lineage>
        <taxon>Eukaryota</taxon>
        <taxon>Viridiplantae</taxon>
        <taxon>Chlorophyta</taxon>
        <taxon>Mamiellophyceae</taxon>
        <taxon>Mamiellales</taxon>
        <taxon>Bathycoccaceae</taxon>
        <taxon>Bathycoccus</taxon>
    </lineage>
</organism>
<dbReference type="RefSeq" id="XP_007510284.1">
    <property type="nucleotide sequence ID" value="XM_007510222.1"/>
</dbReference>
<dbReference type="Gene3D" id="3.40.50.620">
    <property type="entry name" value="HUPs"/>
    <property type="match status" value="1"/>
</dbReference>
<feature type="domain" description="Cysteinyl-tRNA ligase anticodon binding" evidence="15">
    <location>
        <begin position="605"/>
        <end position="644"/>
    </location>
</feature>
<dbReference type="NCBIfam" id="TIGR00435">
    <property type="entry name" value="cysS"/>
    <property type="match status" value="1"/>
</dbReference>
<keyword evidence="9" id="KW-0648">Protein biosynthesis</keyword>
<comment type="cofactor">
    <cofactor evidence="1">
        <name>Zn(2+)</name>
        <dbReference type="ChEBI" id="CHEBI:29105"/>
    </cofactor>
</comment>
<dbReference type="eggNOG" id="KOG2007">
    <property type="taxonomic scope" value="Eukaryota"/>
</dbReference>
<feature type="region of interest" description="Disordered" evidence="12">
    <location>
        <begin position="18"/>
        <end position="39"/>
    </location>
</feature>
<keyword evidence="7" id="KW-0862">Zinc</keyword>
<evidence type="ECO:0000256" key="7">
    <source>
        <dbReference type="ARBA" id="ARBA00022833"/>
    </source>
</evidence>
<dbReference type="Proteomes" id="UP000198341">
    <property type="component" value="Chromosome 11"/>
</dbReference>
<evidence type="ECO:0000256" key="10">
    <source>
        <dbReference type="ARBA" id="ARBA00023146"/>
    </source>
</evidence>
<feature type="domain" description="Cysteinyl-tRNA synthetase class Ia DALR" evidence="14">
    <location>
        <begin position="518"/>
        <end position="575"/>
    </location>
</feature>
<evidence type="ECO:0000313" key="16">
    <source>
        <dbReference type="EMBL" id="CCO18629.1"/>
    </source>
</evidence>
<dbReference type="GO" id="GO:0006423">
    <property type="term" value="P:cysteinyl-tRNA aminoacylation"/>
    <property type="evidence" value="ECO:0007669"/>
    <property type="project" value="InterPro"/>
</dbReference>
<dbReference type="GeneID" id="19012750"/>
<dbReference type="GO" id="GO:0005524">
    <property type="term" value="F:ATP binding"/>
    <property type="evidence" value="ECO:0007669"/>
    <property type="project" value="UniProtKB-KW"/>
</dbReference>
<sequence>MLHTFCARAANRTVVVGKNVSSGGGRTTSRSTTTSSSSAVWVRARQRRISLSSWSSKKGSTLRRFSTAAARTSTTSNNGDEESETRKQSSHKIAPTILQNRLVRPERIAVQRNFSSSNAAAAGASPSPPPTNAAEDKNEQTTQTLMLHNTMSRKKEIFKPRAENGNKVQMYVCGVTVYDYSHIGHARVYVAFDVLYRTLRQLGYDVTYCRNFTDIDDKIINRANESGTSCEELTEKFIQAFHEDMEALGCLRPDLEPRATQHVGDIIDLITRLIEKNHAYAVDGDVYFSVDSLSKYGSLSGRNQEDNRAGERVVVDGRKKNPADFALWKTAKPNEPVWESPWGNGRPGWHIECSAMIEKLLGPVIDIHGGGQDLVFPHHENELAQSSAACDCEIHKSEDKKFVRYWVHNGFVKVDSEKMSKSLGNFFTIREVLARYHPMVLRFMLLGAHYRAPINYTQKALEESSDRLYYIYQTLLDARAALELKDEEFRAELENSKLKLSPLAADAKKLAEETKVSVAQALYDDLNTPLAIASLSGPLKTTNDFLTTKAGKKAVGRLSALSSLVSELENTLSILGLPTAVDKSTSILAELKALALKRAGLEEKDLEALMAQRANARAAKNFEESDRLREELASKGIGLMDGGGGDDAWRPIVPAEM</sequence>
<dbReference type="KEGG" id="bpg:Bathy11g00640"/>
<dbReference type="GO" id="GO:0046872">
    <property type="term" value="F:metal ion binding"/>
    <property type="evidence" value="ECO:0007669"/>
    <property type="project" value="UniProtKB-KW"/>
</dbReference>
<dbReference type="GO" id="GO:0004817">
    <property type="term" value="F:cysteine-tRNA ligase activity"/>
    <property type="evidence" value="ECO:0007669"/>
    <property type="project" value="UniProtKB-EC"/>
</dbReference>
<dbReference type="Pfam" id="PF23493">
    <property type="entry name" value="CysS_C"/>
    <property type="match status" value="1"/>
</dbReference>
<evidence type="ECO:0000256" key="9">
    <source>
        <dbReference type="ARBA" id="ARBA00022917"/>
    </source>
</evidence>
<comment type="similarity">
    <text evidence="2">Belongs to the class-I aminoacyl-tRNA synthetase family.</text>
</comment>
<evidence type="ECO:0000259" key="13">
    <source>
        <dbReference type="Pfam" id="PF01406"/>
    </source>
</evidence>
<protein>
    <recommendedName>
        <fullName evidence="3">cysteine--tRNA ligase</fullName>
        <ecNumber evidence="3">6.1.1.16</ecNumber>
    </recommendedName>
    <alternativeName>
        <fullName evidence="11">Cysteinyl-tRNA synthetase</fullName>
    </alternativeName>
</protein>
<evidence type="ECO:0000256" key="1">
    <source>
        <dbReference type="ARBA" id="ARBA00001947"/>
    </source>
</evidence>
<dbReference type="InterPro" id="IPR032678">
    <property type="entry name" value="tRNA-synt_1_cat_dom"/>
</dbReference>
<evidence type="ECO:0000256" key="4">
    <source>
        <dbReference type="ARBA" id="ARBA00022598"/>
    </source>
</evidence>
<dbReference type="EC" id="6.1.1.16" evidence="3"/>
<keyword evidence="4" id="KW-0436">Ligase</keyword>
<dbReference type="Gene3D" id="1.20.120.1910">
    <property type="entry name" value="Cysteine-tRNA ligase, C-terminal anti-codon recognition domain"/>
    <property type="match status" value="1"/>
</dbReference>
<feature type="region of interest" description="Disordered" evidence="12">
    <location>
        <begin position="54"/>
        <end position="98"/>
    </location>
</feature>
<dbReference type="EMBL" id="FO082268">
    <property type="protein sequence ID" value="CCO18629.1"/>
    <property type="molecule type" value="Genomic_DNA"/>
</dbReference>
<dbReference type="InterPro" id="IPR009080">
    <property type="entry name" value="tRNAsynth_Ia_anticodon-bd"/>
</dbReference>
<evidence type="ECO:0000259" key="14">
    <source>
        <dbReference type="Pfam" id="PF09190"/>
    </source>
</evidence>
<dbReference type="Pfam" id="PF09190">
    <property type="entry name" value="DALR_2"/>
    <property type="match status" value="1"/>
</dbReference>
<evidence type="ECO:0000256" key="5">
    <source>
        <dbReference type="ARBA" id="ARBA00022723"/>
    </source>
</evidence>
<evidence type="ECO:0000313" key="17">
    <source>
        <dbReference type="Proteomes" id="UP000198341"/>
    </source>
</evidence>
<feature type="domain" description="tRNA synthetases class I catalytic" evidence="13">
    <location>
        <begin position="164"/>
        <end position="464"/>
    </location>
</feature>
<feature type="region of interest" description="Disordered" evidence="12">
    <location>
        <begin position="115"/>
        <end position="137"/>
    </location>
</feature>
<dbReference type="PANTHER" id="PTHR10890:SF25">
    <property type="entry name" value="CYSTEINE--TRNA LIGASE, CHLOROPLASTIC_MITOCHONDRIAL"/>
    <property type="match status" value="1"/>
</dbReference>
<evidence type="ECO:0000256" key="11">
    <source>
        <dbReference type="ARBA" id="ARBA00031499"/>
    </source>
</evidence>
<dbReference type="STRING" id="41875.K8EKX3"/>
<dbReference type="InterPro" id="IPR015273">
    <property type="entry name" value="Cys-tRNA-synt_Ia_DALR"/>
</dbReference>
<keyword evidence="6" id="KW-0547">Nucleotide-binding</keyword>
<feature type="compositionally biased region" description="Low complexity" evidence="12">
    <location>
        <begin position="54"/>
        <end position="76"/>
    </location>
</feature>
<dbReference type="InterPro" id="IPR024909">
    <property type="entry name" value="Cys-tRNA/MSH_ligase"/>
</dbReference>
<keyword evidence="10" id="KW-0030">Aminoacyl-tRNA synthetase</keyword>
<evidence type="ECO:0000256" key="8">
    <source>
        <dbReference type="ARBA" id="ARBA00022840"/>
    </source>
</evidence>
<dbReference type="PANTHER" id="PTHR10890">
    <property type="entry name" value="CYSTEINYL-TRNA SYNTHETASE"/>
    <property type="match status" value="1"/>
</dbReference>
<evidence type="ECO:0000256" key="12">
    <source>
        <dbReference type="SAM" id="MobiDB-lite"/>
    </source>
</evidence>
<dbReference type="GO" id="GO:0005737">
    <property type="term" value="C:cytoplasm"/>
    <property type="evidence" value="ECO:0007669"/>
    <property type="project" value="InterPro"/>
</dbReference>
<evidence type="ECO:0000259" key="15">
    <source>
        <dbReference type="Pfam" id="PF23493"/>
    </source>
</evidence>
<feature type="compositionally biased region" description="Low complexity" evidence="12">
    <location>
        <begin position="115"/>
        <end position="125"/>
    </location>
</feature>
<name>K8EKX3_9CHLO</name>
<dbReference type="InterPro" id="IPR056411">
    <property type="entry name" value="CysS_C"/>
</dbReference>
<keyword evidence="17" id="KW-1185">Reference proteome</keyword>
<gene>
    <name evidence="16" type="ordered locus">Bathy11g00640</name>
</gene>
<dbReference type="AlphaFoldDB" id="K8EKX3"/>
<evidence type="ECO:0000256" key="2">
    <source>
        <dbReference type="ARBA" id="ARBA00005594"/>
    </source>
</evidence>
<dbReference type="InterPro" id="IPR014729">
    <property type="entry name" value="Rossmann-like_a/b/a_fold"/>
</dbReference>
<dbReference type="SUPFAM" id="SSF52374">
    <property type="entry name" value="Nucleotidylyl transferase"/>
    <property type="match status" value="1"/>
</dbReference>
<dbReference type="Pfam" id="PF01406">
    <property type="entry name" value="tRNA-synt_1e"/>
    <property type="match status" value="1"/>
</dbReference>
<dbReference type="OrthoDB" id="438179at2759"/>
<proteinExistence type="inferred from homology"/>